<keyword evidence="3" id="KW-1185">Reference proteome</keyword>
<dbReference type="InterPro" id="IPR035093">
    <property type="entry name" value="RelE/ParE_toxin_dom_sf"/>
</dbReference>
<keyword evidence="1" id="KW-0175">Coiled coil</keyword>
<sequence length="107" mass="12176">MSYQVESIENFEKEAKRLKKKYPSLKDEILDLIEDLEENPFLGTAMRDGFYKIRLKIKSKGKGKSGGARVITCVKVVLETVYLVSIYDKSDQTDISDGELDRILGII</sequence>
<name>A0A316DYZ2_9BACT</name>
<organism evidence="2 3">
    <name type="scientific">Arcicella aurantiaca</name>
    <dbReference type="NCBI Taxonomy" id="591202"/>
    <lineage>
        <taxon>Bacteria</taxon>
        <taxon>Pseudomonadati</taxon>
        <taxon>Bacteroidota</taxon>
        <taxon>Cytophagia</taxon>
        <taxon>Cytophagales</taxon>
        <taxon>Flectobacillaceae</taxon>
        <taxon>Arcicella</taxon>
    </lineage>
</organism>
<dbReference type="EMBL" id="QGGO01000017">
    <property type="protein sequence ID" value="PWK23331.1"/>
    <property type="molecule type" value="Genomic_DNA"/>
</dbReference>
<dbReference type="Pfam" id="PF06296">
    <property type="entry name" value="RelE"/>
    <property type="match status" value="1"/>
</dbReference>
<dbReference type="Proteomes" id="UP000245489">
    <property type="component" value="Unassembled WGS sequence"/>
</dbReference>
<dbReference type="Gene3D" id="3.30.2310.20">
    <property type="entry name" value="RelE-like"/>
    <property type="match status" value="1"/>
</dbReference>
<feature type="coiled-coil region" evidence="1">
    <location>
        <begin position="8"/>
        <end position="35"/>
    </location>
</feature>
<evidence type="ECO:0000313" key="3">
    <source>
        <dbReference type="Proteomes" id="UP000245489"/>
    </source>
</evidence>
<evidence type="ECO:0000313" key="2">
    <source>
        <dbReference type="EMBL" id="PWK23331.1"/>
    </source>
</evidence>
<dbReference type="AlphaFoldDB" id="A0A316DYZ2"/>
<dbReference type="RefSeq" id="WP_109743853.1">
    <property type="nucleotide sequence ID" value="NZ_QGGO01000017.1"/>
</dbReference>
<gene>
    <name evidence="2" type="ORF">LV89_03148</name>
</gene>
<reference evidence="2 3" key="1">
    <citation type="submission" date="2018-05" db="EMBL/GenBank/DDBJ databases">
        <title>Genomic Encyclopedia of Archaeal and Bacterial Type Strains, Phase II (KMG-II): from individual species to whole genera.</title>
        <authorList>
            <person name="Goeker M."/>
        </authorList>
    </citation>
    <scope>NUCLEOTIDE SEQUENCE [LARGE SCALE GENOMIC DNA]</scope>
    <source>
        <strain evidence="2 3">DSM 22214</strain>
    </source>
</reference>
<protein>
    <submittedName>
        <fullName evidence="2">RelE toxin of RelEB toxin-antitoxin system</fullName>
    </submittedName>
</protein>
<proteinExistence type="predicted"/>
<evidence type="ECO:0000256" key="1">
    <source>
        <dbReference type="SAM" id="Coils"/>
    </source>
</evidence>
<dbReference type="InterPro" id="IPR009387">
    <property type="entry name" value="HigB-2"/>
</dbReference>
<dbReference type="OrthoDB" id="1364255at2"/>
<accession>A0A316DYZ2</accession>
<comment type="caution">
    <text evidence="2">The sequence shown here is derived from an EMBL/GenBank/DDBJ whole genome shotgun (WGS) entry which is preliminary data.</text>
</comment>